<proteinExistence type="predicted"/>
<dbReference type="EMBL" id="PEYW01000033">
    <property type="protein sequence ID" value="PIS20717.1"/>
    <property type="molecule type" value="Genomic_DNA"/>
</dbReference>
<organism evidence="1 2">
    <name type="scientific">candidate division WWE3 bacterium CG08_land_8_20_14_0_20_43_13</name>
    <dbReference type="NCBI Taxonomy" id="1975087"/>
    <lineage>
        <taxon>Bacteria</taxon>
        <taxon>Katanobacteria</taxon>
    </lineage>
</organism>
<sequence>MSDPGEVEIIVLSDTTSERLVIPYGSTEDQILEFLGSVLSCIDYFRIDQLEWLLEALEEGDEYLRQKCSAHSPVTLRVVFDYPSSEDWRPVCVECGRCRRPSPHLNGCRFLDVRGLSRLAKVIVGLLPDGDVGALVECCCSVL</sequence>
<evidence type="ECO:0000313" key="1">
    <source>
        <dbReference type="EMBL" id="PIS20717.1"/>
    </source>
</evidence>
<accession>A0A2H0X714</accession>
<gene>
    <name evidence="1" type="ORF">COT52_02295</name>
</gene>
<name>A0A2H0X714_UNCKA</name>
<protein>
    <submittedName>
        <fullName evidence="1">Uncharacterized protein</fullName>
    </submittedName>
</protein>
<comment type="caution">
    <text evidence="1">The sequence shown here is derived from an EMBL/GenBank/DDBJ whole genome shotgun (WGS) entry which is preliminary data.</text>
</comment>
<dbReference type="AlphaFoldDB" id="A0A2H0X714"/>
<evidence type="ECO:0000313" key="2">
    <source>
        <dbReference type="Proteomes" id="UP000231414"/>
    </source>
</evidence>
<reference evidence="2" key="1">
    <citation type="submission" date="2017-09" db="EMBL/GenBank/DDBJ databases">
        <title>Depth-based differentiation of microbial function through sediment-hosted aquifers and enrichment of novel symbionts in the deep terrestrial subsurface.</title>
        <authorList>
            <person name="Probst A.J."/>
            <person name="Ladd B."/>
            <person name="Jarett J.K."/>
            <person name="Geller-Mcgrath D.E."/>
            <person name="Sieber C.M.K."/>
            <person name="Emerson J.B."/>
            <person name="Anantharaman K."/>
            <person name="Thomas B.C."/>
            <person name="Malmstrom R."/>
            <person name="Stieglmeier M."/>
            <person name="Klingl A."/>
            <person name="Woyke T."/>
            <person name="Ryan C.M."/>
            <person name="Banfield J.F."/>
        </authorList>
    </citation>
    <scope>NUCLEOTIDE SEQUENCE [LARGE SCALE GENOMIC DNA]</scope>
</reference>
<dbReference type="Proteomes" id="UP000231414">
    <property type="component" value="Unassembled WGS sequence"/>
</dbReference>